<feature type="transmembrane region" description="Helical" evidence="10">
    <location>
        <begin position="267"/>
        <end position="289"/>
    </location>
</feature>
<dbReference type="InterPro" id="IPR003439">
    <property type="entry name" value="ABC_transporter-like_ATP-bd"/>
</dbReference>
<keyword evidence="13" id="KW-1185">Reference proteome</keyword>
<evidence type="ECO:0000256" key="9">
    <source>
        <dbReference type="ARBA" id="ARBA00023136"/>
    </source>
</evidence>
<dbReference type="KEGG" id="pif:PITG_09477"/>
<keyword evidence="3" id="KW-0813">Transport</keyword>
<name>D0NC37_PHYIT</name>
<dbReference type="HOGENOM" id="CLU_000604_19_1_1"/>
<keyword evidence="7 12" id="KW-0067">ATP-binding</keyword>
<feature type="transmembrane region" description="Helical" evidence="10">
    <location>
        <begin position="1132"/>
        <end position="1153"/>
    </location>
</feature>
<sequence length="1806" mass="197210">MADAGSSDDAESATLTALSDCVTTVLENDIAYGLCVTNSGLFDLLPDNFQDRNSSSFSSAGSSDDDDDFSGDSVCRIMCSEQTSSASASCCAAAASLRACNTSSQAVTTCKQLFDDVFTYQNECDGGISSANTILITVVAIVAVAVAAIAIFARCYKQIKSNFAAKVAATWAQVTNLVWKNMILRRRRPVSLLMELFLPVLLSTALLLLANLDNFADGWRSQWFTSEAAQLDANSTLICSDLVVWGLEAIGGPSSTMTSFYTGGQSVLGLFFLVSYIKFVSTTTTTMVMEKENRLREVMKIMGLSDATLLLSWCLTTAVLATPLAFTIAAVLKYGNVFPTAEYATLVFLFWALSVAITAFAYFVAPFFNKSRTAAIASVLLWLILFFPYFAVQSADTNAPRYWAALSPPTAFALAVDELLRRAQLGTGFAYSVGLREEPITVPSAFRMSLFLLLDSVILVALGWYLEQVLPQQFGVRKPWHFLLTKSYWVDKMGQSEDDEMATCSENYATPILSPQAGGVYTQLTDQNVAKPSVNAYVEPVNATLAMQERNGTCLQIRGLRKVFPSEEDGEERVAVAGLDLAMYSGQITALLGHNGAGKTTIISMLTGLIPPSAGDATLYGCSIRRDFHDLRRVIGICPQHDVLFQDLTVEEHLLLFGTMKQIPRKQLQLNVDKMIESVGLTEIRHALAKTLSGGQKRKLSVALAFLGGSKLVFLDEPTSGMDPYSRRFTWNLLQQSREDRVIVLTTHFMDEADILGDRIAILADGQLRCAGSSLFLKNRFGAGYNLTLIKTADGSCDPQQVELFLKRFVPGVKCLSSSGSELAFQLPAASSDAFPSMLEQLDAETSTLGVQQYGISVTTLEEVFLRISQDHEEEEAEQRKPKAVSPVNVQATAPPITEPSMWTQYWALTRKRFQIAKRDKKTLAYSVGIPLVFLIILAVLPEIQVADFVPNYASNLPTETQQSQCAASSNLSSLIDPNFNVTACVSSRGFDYCTLGVVDCDVSACCNAANVASPWYPCNTCGSTACFNNNCLEKTNAKLQVTLNGFLVALVVMLAFAFIPAAIVAFVVREKDPIQNAKSLQLISGANISAYWMASWTHDLLVTIVPIVASAIVIPLSMTPSGADKASASDVFAIIALVVAHVWAIVPLAYLFSRRYVKHAVAQTALLVFALGTGGLLSIFSFLCRIVNFSLAGSLTLSSLDRNYLRWVFMIFPGYTLNSGIFELATRKVSRRALFGSGRWTSTSPSFFGLFEGLGKDECVECWDRIGPSCCVRQPFDLEIVGAPLLYTLAEALLLSVLVFVLENRSVKWKQTATKSAHSSVAMETEEEEEEEDDDVQWERHRVEQHEPAPNDLVFIRNLRQQYAGKPRAKVALKDLCLSIPSGECFGYLGINGAGKSTTMAVLTGQLAPTHGYVTLSGFDLATSSAAARKRMGYCPQFDALHDLLTVKEQLELYARIKGIPDAFVDVAVDEQIQALGLAKYRHKLTQGLSGGNKRKVSTAIALLGRPRVVFLDEPSTGVDPSSRRKMWDVIARVSSSDACVVLTTHSMEECEALCSRVGILVSGRLKCLGSVEHLKQKFGRGFTVEITLRASDTDTDELKRVLEQARAFLSAERSLSLRRGRTSRQSSSSLQVATAEKITKANVQELCTALGASERGSRILTHSGTGWLLGSQLEAQGAISVDTLSSWWVSETHGERLQSFFQTNFPGSILAEQQGEHFRFQVPKHRPDSDAVLRPAGIFRALEQTRAHLNVDEYSVSETALEHIFNNMAAQQDEEKGVAHAFNSTGRTTNNFITLAVWAIASTD</sequence>
<dbReference type="PROSITE" id="PS00211">
    <property type="entry name" value="ABC_TRANSPORTER_1"/>
    <property type="match status" value="1"/>
</dbReference>
<dbReference type="PANTHER" id="PTHR19229">
    <property type="entry name" value="ATP-BINDING CASSETTE TRANSPORTER SUBFAMILY A ABCA"/>
    <property type="match status" value="1"/>
</dbReference>
<evidence type="ECO:0000256" key="6">
    <source>
        <dbReference type="ARBA" id="ARBA00022741"/>
    </source>
</evidence>
<feature type="transmembrane region" description="Helical" evidence="10">
    <location>
        <begin position="445"/>
        <end position="466"/>
    </location>
</feature>
<comment type="subcellular location">
    <subcellularLocation>
        <location evidence="1">Membrane</location>
        <topology evidence="1">Multi-pass membrane protein</topology>
    </subcellularLocation>
</comment>
<evidence type="ECO:0000256" key="5">
    <source>
        <dbReference type="ARBA" id="ARBA00022737"/>
    </source>
</evidence>
<comment type="similarity">
    <text evidence="2">Belongs to the ABC transporter superfamily. ABCA family.</text>
</comment>
<organism evidence="12 13">
    <name type="scientific">Phytophthora infestans (strain T30-4)</name>
    <name type="common">Potato late blight agent</name>
    <dbReference type="NCBI Taxonomy" id="403677"/>
    <lineage>
        <taxon>Eukaryota</taxon>
        <taxon>Sar</taxon>
        <taxon>Stramenopiles</taxon>
        <taxon>Oomycota</taxon>
        <taxon>Peronosporomycetes</taxon>
        <taxon>Peronosporales</taxon>
        <taxon>Peronosporaceae</taxon>
        <taxon>Phytophthora</taxon>
    </lineage>
</organism>
<evidence type="ECO:0000256" key="8">
    <source>
        <dbReference type="ARBA" id="ARBA00022989"/>
    </source>
</evidence>
<feature type="transmembrane region" description="Helical" evidence="10">
    <location>
        <begin position="1284"/>
        <end position="1303"/>
    </location>
</feature>
<evidence type="ECO:0000256" key="10">
    <source>
        <dbReference type="SAM" id="Phobius"/>
    </source>
</evidence>
<feature type="transmembrane region" description="Helical" evidence="10">
    <location>
        <begin position="310"/>
        <end position="331"/>
    </location>
</feature>
<dbReference type="Pfam" id="PF12698">
    <property type="entry name" value="ABC2_membrane_3"/>
    <property type="match status" value="2"/>
</dbReference>
<dbReference type="Pfam" id="PF00005">
    <property type="entry name" value="ABC_tran"/>
    <property type="match status" value="2"/>
</dbReference>
<dbReference type="InterPro" id="IPR026082">
    <property type="entry name" value="ABCA"/>
</dbReference>
<dbReference type="InterPro" id="IPR027417">
    <property type="entry name" value="P-loop_NTPase"/>
</dbReference>
<evidence type="ECO:0000313" key="12">
    <source>
        <dbReference type="EMBL" id="EEY55551.1"/>
    </source>
</evidence>
<dbReference type="EMBL" id="DS028132">
    <property type="protein sequence ID" value="EEY55551.1"/>
    <property type="molecule type" value="Genomic_DNA"/>
</dbReference>
<dbReference type="CDD" id="cd03263">
    <property type="entry name" value="ABC_subfamily_A"/>
    <property type="match status" value="2"/>
</dbReference>
<keyword evidence="8 10" id="KW-1133">Transmembrane helix</keyword>
<dbReference type="Gene3D" id="3.40.50.300">
    <property type="entry name" value="P-loop containing nucleotide triphosphate hydrolases"/>
    <property type="match status" value="2"/>
</dbReference>
<dbReference type="GO" id="GO:0005319">
    <property type="term" value="F:lipid transporter activity"/>
    <property type="evidence" value="ECO:0007669"/>
    <property type="project" value="TreeGrafter"/>
</dbReference>
<evidence type="ECO:0000256" key="3">
    <source>
        <dbReference type="ARBA" id="ARBA00022448"/>
    </source>
</evidence>
<feature type="domain" description="ABC transporter" evidence="11">
    <location>
        <begin position="1355"/>
        <end position="1589"/>
    </location>
</feature>
<gene>
    <name evidence="12" type="ORF">PITG_09477</name>
</gene>
<evidence type="ECO:0000256" key="1">
    <source>
        <dbReference type="ARBA" id="ARBA00004141"/>
    </source>
</evidence>
<feature type="transmembrane region" description="Helical" evidence="10">
    <location>
        <begin position="923"/>
        <end position="941"/>
    </location>
</feature>
<dbReference type="Proteomes" id="UP000006643">
    <property type="component" value="Unassembled WGS sequence"/>
</dbReference>
<reference evidence="13" key="1">
    <citation type="journal article" date="2009" name="Nature">
        <title>Genome sequence and analysis of the Irish potato famine pathogen Phytophthora infestans.</title>
        <authorList>
            <consortium name="The Broad Institute Genome Sequencing Platform"/>
            <person name="Haas B.J."/>
            <person name="Kamoun S."/>
            <person name="Zody M.C."/>
            <person name="Jiang R.H."/>
            <person name="Handsaker R.E."/>
            <person name="Cano L.M."/>
            <person name="Grabherr M."/>
            <person name="Kodira C.D."/>
            <person name="Raffaele S."/>
            <person name="Torto-Alalibo T."/>
            <person name="Bozkurt T.O."/>
            <person name="Ah-Fong A.M."/>
            <person name="Alvarado L."/>
            <person name="Anderson V.L."/>
            <person name="Armstrong M.R."/>
            <person name="Avrova A."/>
            <person name="Baxter L."/>
            <person name="Beynon J."/>
            <person name="Boevink P.C."/>
            <person name="Bollmann S.R."/>
            <person name="Bos J.I."/>
            <person name="Bulone V."/>
            <person name="Cai G."/>
            <person name="Cakir C."/>
            <person name="Carrington J.C."/>
            <person name="Chawner M."/>
            <person name="Conti L."/>
            <person name="Costanzo S."/>
            <person name="Ewan R."/>
            <person name="Fahlgren N."/>
            <person name="Fischbach M.A."/>
            <person name="Fugelstad J."/>
            <person name="Gilroy E.M."/>
            <person name="Gnerre S."/>
            <person name="Green P.J."/>
            <person name="Grenville-Briggs L.J."/>
            <person name="Griffith J."/>
            <person name="Grunwald N.J."/>
            <person name="Horn K."/>
            <person name="Horner N.R."/>
            <person name="Hu C.H."/>
            <person name="Huitema E."/>
            <person name="Jeong D.H."/>
            <person name="Jones A.M."/>
            <person name="Jones J.D."/>
            <person name="Jones R.W."/>
            <person name="Karlsson E.K."/>
            <person name="Kunjeti S.G."/>
            <person name="Lamour K."/>
            <person name="Liu Z."/>
            <person name="Ma L."/>
            <person name="Maclean D."/>
            <person name="Chibucos M.C."/>
            <person name="McDonald H."/>
            <person name="McWalters J."/>
            <person name="Meijer H.J."/>
            <person name="Morgan W."/>
            <person name="Morris P.F."/>
            <person name="Munro C.A."/>
            <person name="O'Neill K."/>
            <person name="Ospina-Giraldo M."/>
            <person name="Pinzon A."/>
            <person name="Pritchard L."/>
            <person name="Ramsahoye B."/>
            <person name="Ren Q."/>
            <person name="Restrepo S."/>
            <person name="Roy S."/>
            <person name="Sadanandom A."/>
            <person name="Savidor A."/>
            <person name="Schornack S."/>
            <person name="Schwartz D.C."/>
            <person name="Schumann U.D."/>
            <person name="Schwessinger B."/>
            <person name="Seyer L."/>
            <person name="Sharpe T."/>
            <person name="Silvar C."/>
            <person name="Song J."/>
            <person name="Studholme D.J."/>
            <person name="Sykes S."/>
            <person name="Thines M."/>
            <person name="van de Vondervoort P.J."/>
            <person name="Phuntumart V."/>
            <person name="Wawra S."/>
            <person name="Weide R."/>
            <person name="Win J."/>
            <person name="Young C."/>
            <person name="Zhou S."/>
            <person name="Fry W."/>
            <person name="Meyers B.C."/>
            <person name="van West P."/>
            <person name="Ristaino J."/>
            <person name="Govers F."/>
            <person name="Birch P.R."/>
            <person name="Whisson S.C."/>
            <person name="Judelson H.S."/>
            <person name="Nusbaum C."/>
        </authorList>
    </citation>
    <scope>NUCLEOTIDE SEQUENCE [LARGE SCALE GENOMIC DNA]</scope>
    <source>
        <strain evidence="13">T30-4</strain>
    </source>
</reference>
<feature type="transmembrane region" description="Helical" evidence="10">
    <location>
        <begin position="343"/>
        <end position="365"/>
    </location>
</feature>
<feature type="transmembrane region" description="Helical" evidence="10">
    <location>
        <begin position="134"/>
        <end position="153"/>
    </location>
</feature>
<feature type="transmembrane region" description="Helical" evidence="10">
    <location>
        <begin position="1101"/>
        <end position="1120"/>
    </location>
</feature>
<dbReference type="OMA" id="LVSYIKF"/>
<dbReference type="VEuPathDB" id="FungiDB:PITG_09477"/>
<feature type="transmembrane region" description="Helical" evidence="10">
    <location>
        <begin position="1047"/>
        <end position="1069"/>
    </location>
</feature>
<dbReference type="GO" id="GO:0005524">
    <property type="term" value="F:ATP binding"/>
    <property type="evidence" value="ECO:0007669"/>
    <property type="project" value="UniProtKB-KW"/>
</dbReference>
<dbReference type="Pfam" id="PF23321">
    <property type="entry name" value="R1_ABCA1"/>
    <property type="match status" value="1"/>
</dbReference>
<keyword evidence="5" id="KW-0677">Repeat</keyword>
<dbReference type="SMART" id="SM00382">
    <property type="entry name" value="AAA"/>
    <property type="match status" value="2"/>
</dbReference>
<evidence type="ECO:0000256" key="7">
    <source>
        <dbReference type="ARBA" id="ARBA00022840"/>
    </source>
</evidence>
<dbReference type="OrthoDB" id="10255969at2759"/>
<dbReference type="InterPro" id="IPR003593">
    <property type="entry name" value="AAA+_ATPase"/>
</dbReference>
<feature type="transmembrane region" description="Helical" evidence="10">
    <location>
        <begin position="190"/>
        <end position="210"/>
    </location>
</feature>
<feature type="domain" description="ABC transporter" evidence="11">
    <location>
        <begin position="555"/>
        <end position="790"/>
    </location>
</feature>
<keyword evidence="6" id="KW-0547">Nucleotide-binding</keyword>
<dbReference type="GeneID" id="9462596"/>
<dbReference type="GO" id="GO:0016887">
    <property type="term" value="F:ATP hydrolysis activity"/>
    <property type="evidence" value="ECO:0007669"/>
    <property type="project" value="InterPro"/>
</dbReference>
<dbReference type="PROSITE" id="PS50893">
    <property type="entry name" value="ABC_TRANSPORTER_2"/>
    <property type="match status" value="2"/>
</dbReference>
<dbReference type="eggNOG" id="KOG0059">
    <property type="taxonomic scope" value="Eukaryota"/>
</dbReference>
<evidence type="ECO:0000259" key="11">
    <source>
        <dbReference type="PROSITE" id="PS50893"/>
    </source>
</evidence>
<evidence type="ECO:0000256" key="2">
    <source>
        <dbReference type="ARBA" id="ARBA00008869"/>
    </source>
</evidence>
<dbReference type="RefSeq" id="XP_002903127.1">
    <property type="nucleotide sequence ID" value="XM_002903081.1"/>
</dbReference>
<feature type="transmembrane region" description="Helical" evidence="10">
    <location>
        <begin position="374"/>
        <end position="392"/>
    </location>
</feature>
<feature type="transmembrane region" description="Helical" evidence="10">
    <location>
        <begin position="1165"/>
        <end position="1193"/>
    </location>
</feature>
<dbReference type="InterPro" id="IPR056264">
    <property type="entry name" value="R2_ABCA1-4-like"/>
</dbReference>
<evidence type="ECO:0000313" key="13">
    <source>
        <dbReference type="Proteomes" id="UP000006643"/>
    </source>
</evidence>
<proteinExistence type="inferred from homology"/>
<dbReference type="SUPFAM" id="SSF52540">
    <property type="entry name" value="P-loop containing nucleoside triphosphate hydrolases"/>
    <property type="match status" value="2"/>
</dbReference>
<protein>
    <submittedName>
        <fullName evidence="12">ATP-binding Cassette (ABC) Superfamily</fullName>
    </submittedName>
</protein>
<dbReference type="InterPro" id="IPR017871">
    <property type="entry name" value="ABC_transporter-like_CS"/>
</dbReference>
<dbReference type="GO" id="GO:0140359">
    <property type="term" value="F:ABC-type transporter activity"/>
    <property type="evidence" value="ECO:0007669"/>
    <property type="project" value="InterPro"/>
</dbReference>
<dbReference type="GO" id="GO:0016020">
    <property type="term" value="C:membrane"/>
    <property type="evidence" value="ECO:0007669"/>
    <property type="project" value="UniProtKB-SubCell"/>
</dbReference>
<keyword evidence="9 10" id="KW-0472">Membrane</keyword>
<dbReference type="FunFam" id="3.40.50.300:FF:000298">
    <property type="entry name" value="ATP-binding cassette sub-family A member 12"/>
    <property type="match status" value="1"/>
</dbReference>
<dbReference type="FunFam" id="3.40.50.300:FF:000335">
    <property type="entry name" value="ATP binding cassette subfamily A member 5"/>
    <property type="match status" value="1"/>
</dbReference>
<evidence type="ECO:0000256" key="4">
    <source>
        <dbReference type="ARBA" id="ARBA00022692"/>
    </source>
</evidence>
<dbReference type="PANTHER" id="PTHR19229:SF36">
    <property type="entry name" value="ATP-BINDING CASSETTE SUB-FAMILY A MEMBER 2"/>
    <property type="match status" value="1"/>
</dbReference>
<dbReference type="InParanoid" id="D0NC37"/>
<accession>D0NC37</accession>
<keyword evidence="4 10" id="KW-0812">Transmembrane</keyword>
<dbReference type="InterPro" id="IPR013525">
    <property type="entry name" value="ABC2_TM"/>
</dbReference>
<feature type="transmembrane region" description="Helical" evidence="10">
    <location>
        <begin position="1205"/>
        <end position="1226"/>
    </location>
</feature>